<reference evidence="2" key="1">
    <citation type="journal article" date="2019" name="Int. J. Syst. Evol. Microbiol.">
        <title>The Global Catalogue of Microorganisms (GCM) 10K type strain sequencing project: providing services to taxonomists for standard genome sequencing and annotation.</title>
        <authorList>
            <consortium name="The Broad Institute Genomics Platform"/>
            <consortium name="The Broad Institute Genome Sequencing Center for Infectious Disease"/>
            <person name="Wu L."/>
            <person name="Ma J."/>
        </authorList>
    </citation>
    <scope>NUCLEOTIDE SEQUENCE [LARGE SCALE GENOMIC DNA]</scope>
    <source>
        <strain evidence="2">JCM 15591</strain>
    </source>
</reference>
<accession>A0ABP4WQG5</accession>
<dbReference type="RefSeq" id="WP_344064617.1">
    <property type="nucleotide sequence ID" value="NZ_BAAAPN010000043.1"/>
</dbReference>
<dbReference type="EMBL" id="BAAAPN010000043">
    <property type="protein sequence ID" value="GAA1757651.1"/>
    <property type="molecule type" value="Genomic_DNA"/>
</dbReference>
<gene>
    <name evidence="1" type="ORF">GCM10009810_16320</name>
</gene>
<sequence length="87" mass="9230">MSEATPNPILTSDALVLIAVLGRFEAELRGGAMSGPAIETLGARCRSVGLLDPHEPARLDSVAAILEDIGQRLRYAIGEYDADPTRP</sequence>
<evidence type="ECO:0000313" key="1">
    <source>
        <dbReference type="EMBL" id="GAA1757651.1"/>
    </source>
</evidence>
<proteinExistence type="predicted"/>
<keyword evidence="2" id="KW-1185">Reference proteome</keyword>
<comment type="caution">
    <text evidence="1">The sequence shown here is derived from an EMBL/GenBank/DDBJ whole genome shotgun (WGS) entry which is preliminary data.</text>
</comment>
<name>A0ABP4WQG5_9MICO</name>
<protein>
    <submittedName>
        <fullName evidence="1">Uncharacterized protein</fullName>
    </submittedName>
</protein>
<organism evidence="1 2">
    <name type="scientific">Nostocoides vanveenii</name>
    <dbReference type="NCBI Taxonomy" id="330835"/>
    <lineage>
        <taxon>Bacteria</taxon>
        <taxon>Bacillati</taxon>
        <taxon>Actinomycetota</taxon>
        <taxon>Actinomycetes</taxon>
        <taxon>Micrococcales</taxon>
        <taxon>Intrasporangiaceae</taxon>
        <taxon>Nostocoides</taxon>
    </lineage>
</organism>
<evidence type="ECO:0000313" key="2">
    <source>
        <dbReference type="Proteomes" id="UP001501475"/>
    </source>
</evidence>
<dbReference type="Proteomes" id="UP001501475">
    <property type="component" value="Unassembled WGS sequence"/>
</dbReference>